<keyword evidence="6" id="KW-0067">ATP-binding</keyword>
<name>A0A8H4R3R2_9AGAR</name>
<organism evidence="13 14">
    <name type="scientific">Agrocybe pediades</name>
    <dbReference type="NCBI Taxonomy" id="84607"/>
    <lineage>
        <taxon>Eukaryota</taxon>
        <taxon>Fungi</taxon>
        <taxon>Dikarya</taxon>
        <taxon>Basidiomycota</taxon>
        <taxon>Agaricomycotina</taxon>
        <taxon>Agaricomycetes</taxon>
        <taxon>Agaricomycetidae</taxon>
        <taxon>Agaricales</taxon>
        <taxon>Agaricineae</taxon>
        <taxon>Strophariaceae</taxon>
        <taxon>Agrocybe</taxon>
    </lineage>
</organism>
<keyword evidence="8 10" id="KW-0472">Membrane</keyword>
<dbReference type="FunFam" id="1.20.1560.10:FF:000082">
    <property type="entry name" value="ABC transporter, multidrug resistance associated protein"/>
    <property type="match status" value="1"/>
</dbReference>
<feature type="region of interest" description="Disordered" evidence="9">
    <location>
        <begin position="84"/>
        <end position="140"/>
    </location>
</feature>
<feature type="region of interest" description="Disordered" evidence="9">
    <location>
        <begin position="813"/>
        <end position="849"/>
    </location>
</feature>
<evidence type="ECO:0000259" key="11">
    <source>
        <dbReference type="PROSITE" id="PS50893"/>
    </source>
</evidence>
<feature type="transmembrane region" description="Helical" evidence="10">
    <location>
        <begin position="1011"/>
        <end position="1030"/>
    </location>
</feature>
<dbReference type="EMBL" id="JAACJL010000006">
    <property type="protein sequence ID" value="KAF4621625.1"/>
    <property type="molecule type" value="Genomic_DNA"/>
</dbReference>
<protein>
    <recommendedName>
        <fullName evidence="15">Multidrug resistance-associated ABC transporter</fullName>
    </recommendedName>
</protein>
<dbReference type="FunFam" id="3.40.50.300:FF:000997">
    <property type="entry name" value="Multidrug resistance-associated protein 1"/>
    <property type="match status" value="1"/>
</dbReference>
<evidence type="ECO:0000256" key="9">
    <source>
        <dbReference type="SAM" id="MobiDB-lite"/>
    </source>
</evidence>
<evidence type="ECO:0000313" key="13">
    <source>
        <dbReference type="EMBL" id="KAF4621625.1"/>
    </source>
</evidence>
<feature type="compositionally biased region" description="Basic residues" evidence="9">
    <location>
        <begin position="551"/>
        <end position="562"/>
    </location>
</feature>
<dbReference type="GO" id="GO:0140359">
    <property type="term" value="F:ABC-type transporter activity"/>
    <property type="evidence" value="ECO:0007669"/>
    <property type="project" value="InterPro"/>
</dbReference>
<feature type="compositionally biased region" description="Basic and acidic residues" evidence="9">
    <location>
        <begin position="575"/>
        <end position="597"/>
    </location>
</feature>
<evidence type="ECO:0000256" key="6">
    <source>
        <dbReference type="ARBA" id="ARBA00022840"/>
    </source>
</evidence>
<keyword evidence="7 10" id="KW-1133">Transmembrane helix</keyword>
<dbReference type="FunFam" id="1.20.1560.10:FF:000010">
    <property type="entry name" value="Multidrug resistance-associated ABC transporter"/>
    <property type="match status" value="1"/>
</dbReference>
<dbReference type="PROSITE" id="PS50929">
    <property type="entry name" value="ABC_TM1F"/>
    <property type="match status" value="2"/>
</dbReference>
<sequence length="1451" mass="160499">MKVPFSDFFKPSPAPPGFGTGKVLPENTAPLLSRLVFQWLGSFLEVGYSRPLEKEDLWELPNARLTSTIANAVEKNFYMRCPPEKRPRYMRDSEEGKGERLDTSSDEERASEEKTVEDTDAENLKVEVEDKEKKDTQATKKSWFKRGKKEKPLYDESLAKAIHNTLFVRIWVGGALKLFSDTLKTTTPLVTKVLLAWLTQSYIYVRTTDEERLALGIQKPRGIGYGIGVAVGLFVMQESASLMTNHYQQVALTTGLTVRTGLIGTIFRKSLRLSGKARVTHSVGQITTMISADASRLDRFSAFGHNLWVSPIQLAIGIGLLIGNLGYSALVGLGVLLMGFPLQFILVKVMFTQRKKGVKITDKRVRLTTEVLQGIRLIKFYAWEEFYTHQIGELRRGEIKTIRKAYVARALLIAIVTFVPVLASILSFITYALSGHDLNIAIIFSSLQLFNIIRAPLLFFPFVFASLTDALVALGRIGTFLVSEDLPDPYPIDQASAAAVQIDGDFTWETVYNPNQGEKGGKFGKGSGGPGGKGGRGSEKAGDKSGQATKPARKSIFSRKQAKGKDDTVLPSSAKDVEKINEKEKDENDVKDKKEEEKPFELKNLRMVVPRGAFIAIVGRVGCGKSSVLQALIGEMRRTRGDVTFGGKVSYAPQTPWIRNTTLRQNILFGNPDDEDKFRNVITACSLDHDLEVLPNGENTEIGEKGINLSGGQKARVSLARAAYSDSDIVLLDDPLSAVDAYVGKSILENCLLSGPLSNKTRILVTHALHVLDRTDYIYVMDNGTIIEQGTYQDLMAHGPAFSRIMEEYGNLEKDEEVEKSGDKKKKKEGKDGSEEGGAKKGNAGLMQSEERNTGAVTWAVYSKYLRFAGGVVWAPIILSLLLLAQGAQVSNNLFLGFWTSSSIHGFKQGDYMLVYALLGVAQAIFTFMLSLSFTIASLFASLNLFRTALRTVLRSPISFFDTTPMGRILSRLSKDQDTLDNELSMTIFQFLSSFSSVIGTVVLVFYTFPYLGIIFAPLSVLYYIVARYYRASSVETKRLDSLMRSVLYGSFSETLTGLATIRAYREQDRSIKDAEGGLDLENRAYYMTISIQRWLAVRLDLFGNILIFGIGLFAAGFRHSVNPSKIGVVLSYTLSITQTFSDMVSQFAQNEQNMNAVERVLHYTELESEAATKTPNDPPESWPSEGAIEFKDVDLAYREGLPLVLKGVSFEVKPGEKIGIVGRTGAGKSSLLQALFRTVELRNGKIVIDGCDISQIGLDVLRNKLALVPQDGTLFLGTLRDNIDPQGLRTDAELISALQRSWLLPKSGPPDPVAEAKFSLDSTVGDEGSNFSAGEKQLLALCRALVKNSKIIVLDEATSNVDVETDAKLQRTIQTEFATSTLLCIAHRLNTIAYYDRVMVMDEGKVAEFDTVLNLFDNETSIFRSLCDEANLQRADIIRIRMEHENIITS</sequence>
<dbReference type="InterPro" id="IPR027417">
    <property type="entry name" value="P-loop_NTPase"/>
</dbReference>
<evidence type="ECO:0000256" key="1">
    <source>
        <dbReference type="ARBA" id="ARBA00004141"/>
    </source>
</evidence>
<dbReference type="PROSITE" id="PS00211">
    <property type="entry name" value="ABC_TRANSPORTER_1"/>
    <property type="match status" value="2"/>
</dbReference>
<dbReference type="PANTHER" id="PTHR24223:SF456">
    <property type="entry name" value="MULTIDRUG RESISTANCE-ASSOCIATED PROTEIN LETHAL(2)03659"/>
    <property type="match status" value="1"/>
</dbReference>
<feature type="compositionally biased region" description="Basic and acidic residues" evidence="9">
    <location>
        <begin position="829"/>
        <end position="839"/>
    </location>
</feature>
<evidence type="ECO:0008006" key="15">
    <source>
        <dbReference type="Google" id="ProtNLM"/>
    </source>
</evidence>
<keyword evidence="5" id="KW-0547">Nucleotide-binding</keyword>
<dbReference type="CDD" id="cd18606">
    <property type="entry name" value="ABC_6TM_YOR1_D2_like"/>
    <property type="match status" value="1"/>
</dbReference>
<feature type="transmembrane region" description="Helical" evidence="10">
    <location>
        <begin position="913"/>
        <end position="946"/>
    </location>
</feature>
<evidence type="ECO:0000259" key="12">
    <source>
        <dbReference type="PROSITE" id="PS50929"/>
    </source>
</evidence>
<dbReference type="FunFam" id="3.40.50.300:FF:000565">
    <property type="entry name" value="ABC bile acid transporter"/>
    <property type="match status" value="1"/>
</dbReference>
<dbReference type="InterPro" id="IPR003593">
    <property type="entry name" value="AAA+_ATPase"/>
</dbReference>
<evidence type="ECO:0000256" key="3">
    <source>
        <dbReference type="ARBA" id="ARBA00022448"/>
    </source>
</evidence>
<dbReference type="GO" id="GO:0005524">
    <property type="term" value="F:ATP binding"/>
    <property type="evidence" value="ECO:0007669"/>
    <property type="project" value="UniProtKB-KW"/>
</dbReference>
<dbReference type="PROSITE" id="PS50893">
    <property type="entry name" value="ABC_TRANSPORTER_2"/>
    <property type="match status" value="2"/>
</dbReference>
<feature type="transmembrane region" description="Helical" evidence="10">
    <location>
        <begin position="984"/>
        <end position="1005"/>
    </location>
</feature>
<dbReference type="Pfam" id="PF00005">
    <property type="entry name" value="ABC_tran"/>
    <property type="match status" value="2"/>
</dbReference>
<keyword evidence="3" id="KW-0813">Transport</keyword>
<dbReference type="PANTHER" id="PTHR24223">
    <property type="entry name" value="ATP-BINDING CASSETTE SUB-FAMILY C"/>
    <property type="match status" value="1"/>
</dbReference>
<keyword evidence="14" id="KW-1185">Reference proteome</keyword>
<evidence type="ECO:0000256" key="2">
    <source>
        <dbReference type="ARBA" id="ARBA00009726"/>
    </source>
</evidence>
<comment type="similarity">
    <text evidence="2">Belongs to the ABC transporter superfamily. ABCC family. Conjugate transporter (TC 3.A.1.208) subfamily.</text>
</comment>
<evidence type="ECO:0000256" key="4">
    <source>
        <dbReference type="ARBA" id="ARBA00022692"/>
    </source>
</evidence>
<feature type="compositionally biased region" description="Basic and acidic residues" evidence="9">
    <location>
        <begin position="813"/>
        <end position="822"/>
    </location>
</feature>
<dbReference type="GO" id="GO:0016020">
    <property type="term" value="C:membrane"/>
    <property type="evidence" value="ECO:0007669"/>
    <property type="project" value="UniProtKB-SubCell"/>
</dbReference>
<dbReference type="InterPro" id="IPR017871">
    <property type="entry name" value="ABC_transporter-like_CS"/>
</dbReference>
<feature type="domain" description="ABC transmembrane type-1" evidence="12">
    <location>
        <begin position="171"/>
        <end position="469"/>
    </location>
</feature>
<reference evidence="13 14" key="1">
    <citation type="submission" date="2019-12" db="EMBL/GenBank/DDBJ databases">
        <authorList>
            <person name="Floudas D."/>
            <person name="Bentzer J."/>
            <person name="Ahren D."/>
            <person name="Johansson T."/>
            <person name="Persson P."/>
            <person name="Tunlid A."/>
        </authorList>
    </citation>
    <scope>NUCLEOTIDE SEQUENCE [LARGE SCALE GENOMIC DNA]</scope>
    <source>
        <strain evidence="13 14">CBS 102.39</strain>
    </source>
</reference>
<feature type="domain" description="ABC transporter" evidence="11">
    <location>
        <begin position="1189"/>
        <end position="1429"/>
    </location>
</feature>
<dbReference type="Pfam" id="PF00664">
    <property type="entry name" value="ABC_membrane"/>
    <property type="match status" value="2"/>
</dbReference>
<feature type="transmembrane region" description="Helical" evidence="10">
    <location>
        <begin position="865"/>
        <end position="885"/>
    </location>
</feature>
<feature type="compositionally biased region" description="Basic and acidic residues" evidence="9">
    <location>
        <begin position="84"/>
        <end position="138"/>
    </location>
</feature>
<evidence type="ECO:0000256" key="5">
    <source>
        <dbReference type="ARBA" id="ARBA00022741"/>
    </source>
</evidence>
<comment type="caution">
    <text evidence="13">The sequence shown here is derived from an EMBL/GenBank/DDBJ whole genome shotgun (WGS) entry which is preliminary data.</text>
</comment>
<dbReference type="CDD" id="cd03244">
    <property type="entry name" value="ABCC_MRP_domain2"/>
    <property type="match status" value="1"/>
</dbReference>
<dbReference type="Gene3D" id="3.40.50.300">
    <property type="entry name" value="P-loop containing nucleotide triphosphate hydrolases"/>
    <property type="match status" value="2"/>
</dbReference>
<dbReference type="CDD" id="cd18597">
    <property type="entry name" value="ABC_6TM_YOR1_D1_like"/>
    <property type="match status" value="1"/>
</dbReference>
<feature type="domain" description="ABC transporter" evidence="11">
    <location>
        <begin position="584"/>
        <end position="808"/>
    </location>
</feature>
<feature type="region of interest" description="Disordered" evidence="9">
    <location>
        <begin position="514"/>
        <end position="597"/>
    </location>
</feature>
<feature type="transmembrane region" description="Helical" evidence="10">
    <location>
        <begin position="410"/>
        <end position="433"/>
    </location>
</feature>
<dbReference type="InterPro" id="IPR003439">
    <property type="entry name" value="ABC_transporter-like_ATP-bd"/>
</dbReference>
<proteinExistence type="inferred from homology"/>
<keyword evidence="4 10" id="KW-0812">Transmembrane</keyword>
<feature type="transmembrane region" description="Helical" evidence="10">
    <location>
        <begin position="1096"/>
        <end position="1118"/>
    </location>
</feature>
<feature type="transmembrane region" description="Helical" evidence="10">
    <location>
        <begin position="329"/>
        <end position="351"/>
    </location>
</feature>
<gene>
    <name evidence="13" type="ORF">D9613_012586</name>
</gene>
<feature type="transmembrane region" description="Helical" evidence="10">
    <location>
        <begin position="453"/>
        <end position="474"/>
    </location>
</feature>
<dbReference type="InterPro" id="IPR050173">
    <property type="entry name" value="ABC_transporter_C-like"/>
</dbReference>
<dbReference type="Gene3D" id="1.20.1560.10">
    <property type="entry name" value="ABC transporter type 1, transmembrane domain"/>
    <property type="match status" value="2"/>
</dbReference>
<dbReference type="InterPro" id="IPR036640">
    <property type="entry name" value="ABC1_TM_sf"/>
</dbReference>
<evidence type="ECO:0000256" key="10">
    <source>
        <dbReference type="SAM" id="Phobius"/>
    </source>
</evidence>
<dbReference type="SMART" id="SM00382">
    <property type="entry name" value="AAA"/>
    <property type="match status" value="2"/>
</dbReference>
<comment type="subcellular location">
    <subcellularLocation>
        <location evidence="1">Membrane</location>
        <topology evidence="1">Multi-pass membrane protein</topology>
    </subcellularLocation>
</comment>
<evidence type="ECO:0000256" key="7">
    <source>
        <dbReference type="ARBA" id="ARBA00022989"/>
    </source>
</evidence>
<dbReference type="SUPFAM" id="SSF52540">
    <property type="entry name" value="P-loop containing nucleoside triphosphate hydrolases"/>
    <property type="match status" value="2"/>
</dbReference>
<accession>A0A8H4R3R2</accession>
<feature type="domain" description="ABC transmembrane type-1" evidence="12">
    <location>
        <begin position="877"/>
        <end position="1150"/>
    </location>
</feature>
<feature type="compositionally biased region" description="Gly residues" evidence="9">
    <location>
        <begin position="523"/>
        <end position="535"/>
    </location>
</feature>
<dbReference type="CDD" id="cd03250">
    <property type="entry name" value="ABCC_MRP_domain1"/>
    <property type="match status" value="1"/>
</dbReference>
<dbReference type="GO" id="GO:0016887">
    <property type="term" value="F:ATP hydrolysis activity"/>
    <property type="evidence" value="ECO:0007669"/>
    <property type="project" value="InterPro"/>
</dbReference>
<dbReference type="Proteomes" id="UP000521872">
    <property type="component" value="Unassembled WGS sequence"/>
</dbReference>
<dbReference type="SUPFAM" id="SSF90123">
    <property type="entry name" value="ABC transporter transmembrane region"/>
    <property type="match status" value="2"/>
</dbReference>
<evidence type="ECO:0000256" key="8">
    <source>
        <dbReference type="ARBA" id="ARBA00023136"/>
    </source>
</evidence>
<dbReference type="InterPro" id="IPR011527">
    <property type="entry name" value="ABC1_TM_dom"/>
</dbReference>
<evidence type="ECO:0000313" key="14">
    <source>
        <dbReference type="Proteomes" id="UP000521872"/>
    </source>
</evidence>